<sequence length="377" mass="43162">MKNILFVIPYLGGGGAERVLIDLMNVLNRQQKYNITLFTIGSGILDDQLDSEIKHVKLVKVNLANQDMFSKIKIKVIFKLLKMLSPARMRSFLNQFLRGKFDIEIAFLEGFPIKFVSQSNSKKIGWIHTDLNRFNYCKSYFKSKSEEMDSYSKMDKIAFVSELCKEGYLEYFNHIDNHNNLYVMKNLLNIERIIALSKESINLDFKYICSVGRLSDEKGFDRLIKGYYRLKDEGHINNLKLVIIGSGKKENDLKNLVANLKLEGDILFIPFNKNPYKYIRNSEFFVSSSRVEGYPTVVLEALILEKSVIATNTGAATILNAGEFGLVVPNNSDGIIDGMKELICNRPLYTTKALSGKKMVLDQNQHKLSEIIEFLER</sequence>
<dbReference type="InterPro" id="IPR001296">
    <property type="entry name" value="Glyco_trans_1"/>
</dbReference>
<name>A0A9X6JIB8_BACUK</name>
<dbReference type="AlphaFoldDB" id="A0A9X6JIB8"/>
<evidence type="ECO:0000259" key="1">
    <source>
        <dbReference type="Pfam" id="PF00534"/>
    </source>
</evidence>
<dbReference type="Pfam" id="PF00534">
    <property type="entry name" value="Glycos_transf_1"/>
    <property type="match status" value="1"/>
</dbReference>
<organism evidence="2 3">
    <name type="scientific">Bacillus thuringiensis serovar kumamotoensis</name>
    <dbReference type="NCBI Taxonomy" id="132267"/>
    <lineage>
        <taxon>Bacteria</taxon>
        <taxon>Bacillati</taxon>
        <taxon>Bacillota</taxon>
        <taxon>Bacilli</taxon>
        <taxon>Bacillales</taxon>
        <taxon>Bacillaceae</taxon>
        <taxon>Bacillus</taxon>
        <taxon>Bacillus cereus group</taxon>
    </lineage>
</organism>
<dbReference type="Proteomes" id="UP000195087">
    <property type="component" value="Unassembled WGS sequence"/>
</dbReference>
<evidence type="ECO:0000313" key="3">
    <source>
        <dbReference type="Proteomes" id="UP000195087"/>
    </source>
</evidence>
<dbReference type="RefSeq" id="WP_086392753.1">
    <property type="nucleotide sequence ID" value="NZ_NFEH01000129.1"/>
</dbReference>
<dbReference type="EMBL" id="NFEH01000129">
    <property type="protein sequence ID" value="OTZ66416.1"/>
    <property type="molecule type" value="Genomic_DNA"/>
</dbReference>
<dbReference type="SUPFAM" id="SSF53756">
    <property type="entry name" value="UDP-Glycosyltransferase/glycogen phosphorylase"/>
    <property type="match status" value="1"/>
</dbReference>
<feature type="domain" description="Glycosyl transferase family 1" evidence="1">
    <location>
        <begin position="198"/>
        <end position="349"/>
    </location>
</feature>
<protein>
    <submittedName>
        <fullName evidence="2">Glycosyl transferase</fullName>
    </submittedName>
</protein>
<gene>
    <name evidence="2" type="ORF">BK769_31585</name>
</gene>
<evidence type="ECO:0000313" key="2">
    <source>
        <dbReference type="EMBL" id="OTZ66416.1"/>
    </source>
</evidence>
<dbReference type="CDD" id="cd03811">
    <property type="entry name" value="GT4_GT28_WabH-like"/>
    <property type="match status" value="1"/>
</dbReference>
<dbReference type="Gene3D" id="3.40.50.2000">
    <property type="entry name" value="Glycogen Phosphorylase B"/>
    <property type="match status" value="2"/>
</dbReference>
<proteinExistence type="predicted"/>
<accession>A0A9X6JIB8</accession>
<dbReference type="PANTHER" id="PTHR12526:SF630">
    <property type="entry name" value="GLYCOSYLTRANSFERASE"/>
    <property type="match status" value="1"/>
</dbReference>
<dbReference type="PANTHER" id="PTHR12526">
    <property type="entry name" value="GLYCOSYLTRANSFERASE"/>
    <property type="match status" value="1"/>
</dbReference>
<keyword evidence="2" id="KW-0808">Transferase</keyword>
<reference evidence="2 3" key="1">
    <citation type="submission" date="2016-10" db="EMBL/GenBank/DDBJ databases">
        <title>Comparative genomics of Bacillus thuringiensis reveals a path to pathogens against multiple invertebrate hosts.</title>
        <authorList>
            <person name="Zheng J."/>
            <person name="Gao Q."/>
            <person name="Liu H."/>
            <person name="Peng D."/>
            <person name="Ruan L."/>
            <person name="Sun M."/>
        </authorList>
    </citation>
    <scope>NUCLEOTIDE SEQUENCE [LARGE SCALE GENOMIC DNA]</scope>
    <source>
        <strain evidence="2">BGSC 4W1</strain>
    </source>
</reference>
<comment type="caution">
    <text evidence="2">The sequence shown here is derived from an EMBL/GenBank/DDBJ whole genome shotgun (WGS) entry which is preliminary data.</text>
</comment>
<dbReference type="GO" id="GO:0016757">
    <property type="term" value="F:glycosyltransferase activity"/>
    <property type="evidence" value="ECO:0007669"/>
    <property type="project" value="InterPro"/>
</dbReference>